<dbReference type="EMBL" id="GG663366">
    <property type="protein sequence ID" value="EEH08332.1"/>
    <property type="molecule type" value="Genomic_DNA"/>
</dbReference>
<evidence type="ECO:0000313" key="2">
    <source>
        <dbReference type="Proteomes" id="UP000001631"/>
    </source>
</evidence>
<accession>C0NKE1</accession>
<proteinExistence type="predicted"/>
<organism evidence="1 2">
    <name type="scientific">Ajellomyces capsulatus (strain G186AR / H82 / ATCC MYA-2454 / RMSCC 2432)</name>
    <name type="common">Darling's disease fungus</name>
    <name type="synonym">Histoplasma capsulatum</name>
    <dbReference type="NCBI Taxonomy" id="447093"/>
    <lineage>
        <taxon>Eukaryota</taxon>
        <taxon>Fungi</taxon>
        <taxon>Dikarya</taxon>
        <taxon>Ascomycota</taxon>
        <taxon>Pezizomycotina</taxon>
        <taxon>Eurotiomycetes</taxon>
        <taxon>Eurotiomycetidae</taxon>
        <taxon>Onygenales</taxon>
        <taxon>Ajellomycetaceae</taxon>
        <taxon>Histoplasma</taxon>
    </lineage>
</organism>
<reference evidence="1" key="1">
    <citation type="submission" date="2009-02" db="EMBL/GenBank/DDBJ databases">
        <title>The Genome Sequence of Ajellomyces capsulatus strain G186AR.</title>
        <authorList>
            <consortium name="The Broad Institute Genome Sequencing Platform"/>
            <person name="Champion M."/>
            <person name="Cuomo C."/>
            <person name="Ma L.-J."/>
            <person name="Henn M.R."/>
            <person name="Sil A."/>
            <person name="Goldman B."/>
            <person name="Young S.K."/>
            <person name="Kodira C.D."/>
            <person name="Zeng Q."/>
            <person name="Koehrsen M."/>
            <person name="Alvarado L."/>
            <person name="Berlin A."/>
            <person name="Borenstein D."/>
            <person name="Chen Z."/>
            <person name="Engels R."/>
            <person name="Freedman E."/>
            <person name="Gellesch M."/>
            <person name="Goldberg J."/>
            <person name="Griggs A."/>
            <person name="Gujja S."/>
            <person name="Heiman D."/>
            <person name="Hepburn T."/>
            <person name="Howarth C."/>
            <person name="Jen D."/>
            <person name="Larson L."/>
            <person name="Lewis B."/>
            <person name="Mehta T."/>
            <person name="Park D."/>
            <person name="Pearson M."/>
            <person name="Roberts A."/>
            <person name="Saif S."/>
            <person name="Shea T."/>
            <person name="Shenoy N."/>
            <person name="Sisk P."/>
            <person name="Stolte C."/>
            <person name="Sykes S."/>
            <person name="Walk T."/>
            <person name="White J."/>
            <person name="Yandava C."/>
            <person name="Klein B."/>
            <person name="McEwen J.G."/>
            <person name="Puccia R."/>
            <person name="Goldman G.H."/>
            <person name="Felipe M.S."/>
            <person name="Nino-Vega G."/>
            <person name="San-Blas G."/>
            <person name="Taylor J."/>
            <person name="Mendoza L."/>
            <person name="Galagan J."/>
            <person name="Nusbaum C."/>
            <person name="Birren B."/>
        </authorList>
    </citation>
    <scope>NUCLEOTIDE SEQUENCE</scope>
    <source>
        <strain evidence="1">G186AR</strain>
    </source>
</reference>
<dbReference type="RefSeq" id="XP_045288813.1">
    <property type="nucleotide sequence ID" value="XM_045430670.1"/>
</dbReference>
<dbReference type="AlphaFoldDB" id="C0NKE1"/>
<sequence length="115" mass="12901">MAIIPRLLFYSVSVTFKEFEDAEGSKHPAVINSSILTWVPWSDLLPTSTVAMLDTSALWLQADQLIVVMANAEMGRDERAEKVFLTLPLQVAGLTRYEIHGWQESSEVTRVHGLQ</sequence>
<dbReference type="InParanoid" id="C0NKE1"/>
<evidence type="ECO:0000313" key="1">
    <source>
        <dbReference type="EMBL" id="EEH08332.1"/>
    </source>
</evidence>
<name>C0NKE1_AJECG</name>
<keyword evidence="2" id="KW-1185">Reference proteome</keyword>
<dbReference type="GeneID" id="69036637"/>
<gene>
    <name evidence="1" type="ORF">HCBG_03621</name>
</gene>
<dbReference type="Proteomes" id="UP000001631">
    <property type="component" value="Unassembled WGS sequence"/>
</dbReference>
<dbReference type="HOGENOM" id="CLU_2108345_0_0_1"/>
<protein>
    <submittedName>
        <fullName evidence="1">Uncharacterized protein</fullName>
    </submittedName>
</protein>